<dbReference type="EMBL" id="QZWG01000020">
    <property type="protein sequence ID" value="RZB42194.1"/>
    <property type="molecule type" value="Genomic_DNA"/>
</dbReference>
<feature type="transmembrane region" description="Helical" evidence="1">
    <location>
        <begin position="152"/>
        <end position="180"/>
    </location>
</feature>
<name>A0A445F043_GLYSO</name>
<feature type="transmembrane region" description="Helical" evidence="1">
    <location>
        <begin position="21"/>
        <end position="41"/>
    </location>
</feature>
<feature type="transmembrane region" description="Helical" evidence="1">
    <location>
        <begin position="112"/>
        <end position="140"/>
    </location>
</feature>
<gene>
    <name evidence="2" type="ORF">D0Y65_052965</name>
</gene>
<feature type="transmembrane region" description="Helical" evidence="1">
    <location>
        <begin position="201"/>
        <end position="223"/>
    </location>
</feature>
<evidence type="ECO:0000313" key="2">
    <source>
        <dbReference type="EMBL" id="RZB42194.1"/>
    </source>
</evidence>
<evidence type="ECO:0008006" key="4">
    <source>
        <dbReference type="Google" id="ProtNLM"/>
    </source>
</evidence>
<keyword evidence="3" id="KW-1185">Reference proteome</keyword>
<keyword evidence="1" id="KW-1133">Transmembrane helix</keyword>
<evidence type="ECO:0000256" key="1">
    <source>
        <dbReference type="SAM" id="Phobius"/>
    </source>
</evidence>
<dbReference type="AlphaFoldDB" id="A0A445F043"/>
<comment type="caution">
    <text evidence="2">The sequence shown here is derived from an EMBL/GenBank/DDBJ whole genome shotgun (WGS) entry which is preliminary data.</text>
</comment>
<proteinExistence type="predicted"/>
<feature type="transmembrane region" description="Helical" evidence="1">
    <location>
        <begin position="229"/>
        <end position="256"/>
    </location>
</feature>
<sequence length="290" mass="32568">MAPQNLCGFISQSQHIMKAHLLHFYTLSLLFLFPISSSFILSPTLFHLHQQITTNTNPSSLILFLLLYSLFISLFSTCGVISITYSVFHFFINDQPAMMNLRSAIKSIPASFFPFLTTTFISQAVFICISFSYALLLVLLTHNMAELARGTGLFFVAFPLLIVLMYLQVNWTLVPVIVVVESCWGLEPFRRSARLIKGMKGVALSSLFFYGFCTGSCALSFFNGITFNWAIIVICSFLFAMIMASNIAVNTVLYIYCKANHGENIADKEFGREYVNLSFHDGNSRLSCCL</sequence>
<dbReference type="PANTHER" id="PTHR33133">
    <property type="entry name" value="OS08G0107100 PROTEIN-RELATED"/>
    <property type="match status" value="1"/>
</dbReference>
<dbReference type="Proteomes" id="UP000289340">
    <property type="component" value="Chromosome 20"/>
</dbReference>
<keyword evidence="1" id="KW-0472">Membrane</keyword>
<feature type="transmembrane region" description="Helical" evidence="1">
    <location>
        <begin position="61"/>
        <end position="91"/>
    </location>
</feature>
<evidence type="ECO:0000313" key="3">
    <source>
        <dbReference type="Proteomes" id="UP000289340"/>
    </source>
</evidence>
<dbReference type="PANTHER" id="PTHR33133:SF7">
    <property type="entry name" value="F26K24.10 PROTEIN-RELATED"/>
    <property type="match status" value="1"/>
</dbReference>
<accession>A0A445F043</accession>
<keyword evidence="1" id="KW-0812">Transmembrane</keyword>
<organism evidence="2 3">
    <name type="scientific">Glycine soja</name>
    <name type="common">Wild soybean</name>
    <dbReference type="NCBI Taxonomy" id="3848"/>
    <lineage>
        <taxon>Eukaryota</taxon>
        <taxon>Viridiplantae</taxon>
        <taxon>Streptophyta</taxon>
        <taxon>Embryophyta</taxon>
        <taxon>Tracheophyta</taxon>
        <taxon>Spermatophyta</taxon>
        <taxon>Magnoliopsida</taxon>
        <taxon>eudicotyledons</taxon>
        <taxon>Gunneridae</taxon>
        <taxon>Pentapetalae</taxon>
        <taxon>rosids</taxon>
        <taxon>fabids</taxon>
        <taxon>Fabales</taxon>
        <taxon>Fabaceae</taxon>
        <taxon>Papilionoideae</taxon>
        <taxon>50 kb inversion clade</taxon>
        <taxon>NPAAA clade</taxon>
        <taxon>indigoferoid/millettioid clade</taxon>
        <taxon>Phaseoleae</taxon>
        <taxon>Glycine</taxon>
        <taxon>Glycine subgen. Soja</taxon>
    </lineage>
</organism>
<dbReference type="Gramene" id="XM_028365351.1">
    <property type="protein sequence ID" value="XP_028221152.1"/>
    <property type="gene ID" value="LOC114402698"/>
</dbReference>
<protein>
    <recommendedName>
        <fullName evidence="4">Transmembrane protein</fullName>
    </recommendedName>
</protein>
<reference evidence="2 3" key="1">
    <citation type="submission" date="2018-09" db="EMBL/GenBank/DDBJ databases">
        <title>A high-quality reference genome of wild soybean provides a powerful tool to mine soybean genomes.</title>
        <authorList>
            <person name="Xie M."/>
            <person name="Chung C.Y.L."/>
            <person name="Li M.-W."/>
            <person name="Wong F.-L."/>
            <person name="Chan T.-F."/>
            <person name="Lam H.-M."/>
        </authorList>
    </citation>
    <scope>NUCLEOTIDE SEQUENCE [LARGE SCALE GENOMIC DNA]</scope>
    <source>
        <strain evidence="3">cv. W05</strain>
        <tissue evidence="2">Hypocotyl of etiolated seedlings</tissue>
    </source>
</reference>